<proteinExistence type="predicted"/>
<dbReference type="EMBL" id="QXXA01000009">
    <property type="protein sequence ID" value="NBI06979.1"/>
    <property type="molecule type" value="Genomic_DNA"/>
</dbReference>
<evidence type="ECO:0000313" key="3">
    <source>
        <dbReference type="Proteomes" id="UP000467132"/>
    </source>
</evidence>
<evidence type="ECO:0000256" key="1">
    <source>
        <dbReference type="SAM" id="Phobius"/>
    </source>
</evidence>
<feature type="transmembrane region" description="Helical" evidence="1">
    <location>
        <begin position="34"/>
        <end position="55"/>
    </location>
</feature>
<keyword evidence="1" id="KW-0812">Transmembrane</keyword>
<dbReference type="AlphaFoldDB" id="A0A845QYX7"/>
<keyword evidence="1" id="KW-1133">Transmembrane helix</keyword>
<gene>
    <name evidence="2" type="ORF">D3Z33_08950</name>
</gene>
<dbReference type="OrthoDB" id="1650483at2"/>
<keyword evidence="3" id="KW-1185">Reference proteome</keyword>
<keyword evidence="1" id="KW-0472">Membrane</keyword>
<evidence type="ECO:0000313" key="2">
    <source>
        <dbReference type="EMBL" id="NBI06979.1"/>
    </source>
</evidence>
<reference evidence="2 3" key="1">
    <citation type="submission" date="2018-08" db="EMBL/GenBank/DDBJ databases">
        <title>Murine metabolic-syndrome-specific gut microbial biobank.</title>
        <authorList>
            <person name="Liu C."/>
        </authorList>
    </citation>
    <scope>NUCLEOTIDE SEQUENCE [LARGE SCALE GENOMIC DNA]</scope>
    <source>
        <strain evidence="2 3">583</strain>
    </source>
</reference>
<feature type="transmembrane region" description="Helical" evidence="1">
    <location>
        <begin position="6"/>
        <end position="22"/>
    </location>
</feature>
<name>A0A845QYX7_9CLOT</name>
<comment type="caution">
    <text evidence="2">The sequence shown here is derived from an EMBL/GenBank/DDBJ whole genome shotgun (WGS) entry which is preliminary data.</text>
</comment>
<protein>
    <submittedName>
        <fullName evidence="2">Uncharacterized protein</fullName>
    </submittedName>
</protein>
<sequence length="108" mass="11960">MGGFLPLIGFIGFIFSLVWLVMRFIKRKSKKKIVISLIVTFVLFIIGVALTPISITEADYDPNITNVRILEDDLVTIKGSSIGLYTYESALGGNITIPRILVSEININ</sequence>
<accession>A0A845QYX7</accession>
<dbReference type="Proteomes" id="UP000467132">
    <property type="component" value="Unassembled WGS sequence"/>
</dbReference>
<dbReference type="RefSeq" id="WP_160197446.1">
    <property type="nucleotide sequence ID" value="NZ_QXXA01000009.1"/>
</dbReference>
<organism evidence="2 3">
    <name type="scientific">Senegalia massiliensis</name>
    <dbReference type="NCBI Taxonomy" id="1720316"/>
    <lineage>
        <taxon>Bacteria</taxon>
        <taxon>Bacillati</taxon>
        <taxon>Bacillota</taxon>
        <taxon>Clostridia</taxon>
        <taxon>Eubacteriales</taxon>
        <taxon>Clostridiaceae</taxon>
        <taxon>Senegalia</taxon>
    </lineage>
</organism>